<accession>A0A139MYH2</accession>
<sequence>MKKLLIYTFALFAVAFLLNWAVRLLLEVWVPLLVGCGIFAISYTTYQIIKKKNEWR</sequence>
<reference evidence="2 3" key="1">
    <citation type="submission" date="2016-01" db="EMBL/GenBank/DDBJ databases">
        <title>Highly variable Streptococcus oralis are common among viridans streptococci isolated from primates.</title>
        <authorList>
            <person name="Denapaite D."/>
            <person name="Rieger M."/>
            <person name="Koendgen S."/>
            <person name="Brueckner R."/>
            <person name="Ochigava I."/>
            <person name="Kappeler P."/>
            <person name="Maetz-Rensing K."/>
            <person name="Leendertz F."/>
            <person name="Hakenbeck R."/>
        </authorList>
    </citation>
    <scope>NUCLEOTIDE SEQUENCE [LARGE SCALE GENOMIC DNA]</scope>
    <source>
        <strain evidence="2 3">DD07</strain>
    </source>
</reference>
<evidence type="ECO:0000313" key="3">
    <source>
        <dbReference type="Proteomes" id="UP000070096"/>
    </source>
</evidence>
<feature type="transmembrane region" description="Helical" evidence="1">
    <location>
        <begin position="28"/>
        <end position="49"/>
    </location>
</feature>
<proteinExistence type="predicted"/>
<organism evidence="2 3">
    <name type="scientific">Streptococcus gordonii</name>
    <dbReference type="NCBI Taxonomy" id="1302"/>
    <lineage>
        <taxon>Bacteria</taxon>
        <taxon>Bacillati</taxon>
        <taxon>Bacillota</taxon>
        <taxon>Bacilli</taxon>
        <taxon>Lactobacillales</taxon>
        <taxon>Streptococcaceae</taxon>
        <taxon>Streptococcus</taxon>
    </lineage>
</organism>
<keyword evidence="1" id="KW-0472">Membrane</keyword>
<name>A0A139MYH2_STRGN</name>
<protein>
    <submittedName>
        <fullName evidence="2">Uncharacterized protein</fullName>
    </submittedName>
</protein>
<evidence type="ECO:0000313" key="2">
    <source>
        <dbReference type="EMBL" id="KXT68818.1"/>
    </source>
</evidence>
<comment type="caution">
    <text evidence="2">The sequence shown here is derived from an EMBL/GenBank/DDBJ whole genome shotgun (WGS) entry which is preliminary data.</text>
</comment>
<evidence type="ECO:0000256" key="1">
    <source>
        <dbReference type="SAM" id="Phobius"/>
    </source>
</evidence>
<dbReference type="PATRIC" id="fig|1302.21.peg.2229"/>
<dbReference type="AlphaFoldDB" id="A0A139MYH2"/>
<gene>
    <name evidence="2" type="ORF">SGODD07_02018</name>
</gene>
<keyword evidence="1" id="KW-1133">Transmembrane helix</keyword>
<feature type="transmembrane region" description="Helical" evidence="1">
    <location>
        <begin position="5"/>
        <end position="22"/>
    </location>
</feature>
<keyword evidence="1" id="KW-0812">Transmembrane</keyword>
<dbReference type="Proteomes" id="UP000070096">
    <property type="component" value="Unassembled WGS sequence"/>
</dbReference>
<dbReference type="EMBL" id="LQRC01000258">
    <property type="protein sequence ID" value="KXT68818.1"/>
    <property type="molecule type" value="Genomic_DNA"/>
</dbReference>